<dbReference type="PROSITE" id="PS50887">
    <property type="entry name" value="GGDEF"/>
    <property type="match status" value="1"/>
</dbReference>
<dbReference type="AlphaFoldDB" id="A0A1I4XNR5"/>
<protein>
    <submittedName>
        <fullName evidence="4">EAL domain, c-di-GMP-specific phosphodiesterase class I (Or its enzymatically inactive variant)</fullName>
    </submittedName>
</protein>
<evidence type="ECO:0000259" key="3">
    <source>
        <dbReference type="PROSITE" id="PS50887"/>
    </source>
</evidence>
<dbReference type="SMART" id="SM00052">
    <property type="entry name" value="EAL"/>
    <property type="match status" value="1"/>
</dbReference>
<keyword evidence="1" id="KW-0472">Membrane</keyword>
<dbReference type="Gene3D" id="3.30.70.270">
    <property type="match status" value="1"/>
</dbReference>
<keyword evidence="1" id="KW-1133">Transmembrane helix</keyword>
<dbReference type="InterPro" id="IPR029151">
    <property type="entry name" value="Sensor-like_sf"/>
</dbReference>
<dbReference type="SUPFAM" id="SSF55073">
    <property type="entry name" value="Nucleotide cyclase"/>
    <property type="match status" value="1"/>
</dbReference>
<dbReference type="CDD" id="cd01948">
    <property type="entry name" value="EAL"/>
    <property type="match status" value="1"/>
</dbReference>
<evidence type="ECO:0000313" key="5">
    <source>
        <dbReference type="Proteomes" id="UP000181899"/>
    </source>
</evidence>
<dbReference type="SMART" id="SM00267">
    <property type="entry name" value="GGDEF"/>
    <property type="match status" value="1"/>
</dbReference>
<dbReference type="eggNOG" id="COG5001">
    <property type="taxonomic scope" value="Bacteria"/>
</dbReference>
<dbReference type="EMBL" id="FOVK01000001">
    <property type="protein sequence ID" value="SFN27043.1"/>
    <property type="molecule type" value="Genomic_DNA"/>
</dbReference>
<evidence type="ECO:0000313" key="4">
    <source>
        <dbReference type="EMBL" id="SFN27043.1"/>
    </source>
</evidence>
<dbReference type="Pfam" id="PF00563">
    <property type="entry name" value="EAL"/>
    <property type="match status" value="1"/>
</dbReference>
<reference evidence="4 5" key="1">
    <citation type="submission" date="2016-10" db="EMBL/GenBank/DDBJ databases">
        <authorList>
            <person name="de Groot N.N."/>
        </authorList>
    </citation>
    <scope>NUCLEOTIDE SEQUENCE [LARGE SCALE GENOMIC DNA]</scope>
    <source>
        <strain evidence="4 5">ML2</strain>
    </source>
</reference>
<dbReference type="RefSeq" id="WP_074908828.1">
    <property type="nucleotide sequence ID" value="NZ_FOVK01000001.1"/>
</dbReference>
<feature type="domain" description="GGDEF" evidence="3">
    <location>
        <begin position="349"/>
        <end position="484"/>
    </location>
</feature>
<dbReference type="InterPro" id="IPR001633">
    <property type="entry name" value="EAL_dom"/>
</dbReference>
<evidence type="ECO:0000259" key="2">
    <source>
        <dbReference type="PROSITE" id="PS50883"/>
    </source>
</evidence>
<accession>A0A1I4XNR5</accession>
<keyword evidence="5" id="KW-1185">Reference proteome</keyword>
<dbReference type="InterPro" id="IPR029787">
    <property type="entry name" value="Nucleotide_cyclase"/>
</dbReference>
<gene>
    <name evidence="4" type="ORF">SAMN04488695_10175</name>
</gene>
<dbReference type="InterPro" id="IPR000160">
    <property type="entry name" value="GGDEF_dom"/>
</dbReference>
<dbReference type="InterPro" id="IPR050706">
    <property type="entry name" value="Cyclic-di-GMP_PDE-like"/>
</dbReference>
<dbReference type="Gene3D" id="3.20.20.450">
    <property type="entry name" value="EAL domain"/>
    <property type="match status" value="1"/>
</dbReference>
<dbReference type="Proteomes" id="UP000181899">
    <property type="component" value="Unassembled WGS sequence"/>
</dbReference>
<sequence length="779" mass="87680">MIRSKISKTHIKLFVLSSLVLTVIFLFLGFLMLSSIERYAFQEKTRSSVSTAKAYSYSVSKNIAARDALIALLDEKIEIAGETLLIHGGLAGEDLTDLAKDLKVDTIDLYNPEGEVIASTLPGNIGWKVYEEHPVYSFYKSGDRSFVEEIRTNTISGLDYKYGYFRLQDGGFFQVGVSAETINEFISSFALMEAFGEIKKSNALTCLCFIDESHEVVASTDPENVSKVVTDPQVLELLSKDVETGKLFDVNGQEVYQTYVPIFHEGERYGTLMVGEDFTSTRRLIDRVSYAGTVVMVSLYAGIIFLLLSTQRKNKELLEAAYFDEASELPNQRLLREILEERKRDGEPKKQAVVLIQSLEYKNLHHEYGNEHLKDLVKVMVKRITEECRFNVQVFSYTEDRFLVLVEGYESKNELVALTKEITKVMELPVRTTKGIDILKVKFGITEIRPDSAKRSLDRILKEASVALSTISKADKVNYAFFSELSGRKLQMEEVVEQELRSVIADDYMTSFYLVFQPLVSMEDGSIVAFEALSRFVSKKYGEIPPVKFIEIAEKKDLILPIGKIILTKACRYAKKLKDKGYGHIRVSVNISGLQILSEEFLNDTLKTMEKEQVDGSSLMFEISENSLVDHVDTLNEKLQVLREKGIVISLDNFGVGSSSLHHLKGLRVDMLKIDKLFIGPLAKGDPSTLITKDIINMAKGMGLQVVAEGVEEEGQLDYLAKHSCDLVQGYLLSAPLEEEEANLLLIASPYTLWPKVMEKNRIYHGGSGHEGYDVNFDL</sequence>
<dbReference type="GO" id="GO:0071111">
    <property type="term" value="F:cyclic-guanylate-specific phosphodiesterase activity"/>
    <property type="evidence" value="ECO:0007669"/>
    <property type="project" value="InterPro"/>
</dbReference>
<dbReference type="PROSITE" id="PS50883">
    <property type="entry name" value="EAL"/>
    <property type="match status" value="1"/>
</dbReference>
<proteinExistence type="predicted"/>
<organism evidence="4 5">
    <name type="scientific">Proteiniclasticum ruminis</name>
    <dbReference type="NCBI Taxonomy" id="398199"/>
    <lineage>
        <taxon>Bacteria</taxon>
        <taxon>Bacillati</taxon>
        <taxon>Bacillota</taxon>
        <taxon>Clostridia</taxon>
        <taxon>Eubacteriales</taxon>
        <taxon>Clostridiaceae</taxon>
        <taxon>Proteiniclasticum</taxon>
    </lineage>
</organism>
<dbReference type="PANTHER" id="PTHR33121">
    <property type="entry name" value="CYCLIC DI-GMP PHOSPHODIESTERASE PDEF"/>
    <property type="match status" value="1"/>
</dbReference>
<evidence type="ECO:0000256" key="1">
    <source>
        <dbReference type="SAM" id="Phobius"/>
    </source>
</evidence>
<dbReference type="Pfam" id="PF00990">
    <property type="entry name" value="GGDEF"/>
    <property type="match status" value="1"/>
</dbReference>
<keyword evidence="1" id="KW-0812">Transmembrane</keyword>
<dbReference type="InterPro" id="IPR043128">
    <property type="entry name" value="Rev_trsase/Diguanyl_cyclase"/>
</dbReference>
<dbReference type="InterPro" id="IPR035919">
    <property type="entry name" value="EAL_sf"/>
</dbReference>
<dbReference type="PANTHER" id="PTHR33121:SF71">
    <property type="entry name" value="OXYGEN SENSOR PROTEIN DOSP"/>
    <property type="match status" value="1"/>
</dbReference>
<name>A0A1I4XNR5_9CLOT</name>
<feature type="transmembrane region" description="Helical" evidence="1">
    <location>
        <begin position="12"/>
        <end position="33"/>
    </location>
</feature>
<dbReference type="SUPFAM" id="SSF103190">
    <property type="entry name" value="Sensory domain-like"/>
    <property type="match status" value="1"/>
</dbReference>
<dbReference type="SUPFAM" id="SSF141868">
    <property type="entry name" value="EAL domain-like"/>
    <property type="match status" value="1"/>
</dbReference>
<dbReference type="STRING" id="398199.SAMN05421804_102347"/>
<feature type="domain" description="EAL" evidence="2">
    <location>
        <begin position="493"/>
        <end position="750"/>
    </location>
</feature>